<dbReference type="AlphaFoldDB" id="A0A803FTT6"/>
<sequence length="418" mass="45956">MIKSIDRKLLVGLEIGTVKISVLVGEVLPDGMINIIGVGECPSHGMEKGSVKDLESVVKCTQIAIEQAERIAECHISSVYLALSGKHIGCQNEIGMVPICNEEVIQDDIDNVVHTATSVHVPDEHRILHVIPQEYAIDYQEGIKNPIGLFGVRMQAQVHLITCHNDMAKNIVKVVERCGLKVDQLVFSGLASSYAVLTEDERELGVCIVDIGGGTMDIAIYTKGALRHSKVIPYAGNVVTNDIAYIFGTPQATAETLKIQKGCVLGPTFSKDDTIEIATHNGRPSRNVPRQTLAEVIEPRYTELLYLVNNEMLKFTKGLGKEGVKDDLAAGVVLTGGAAKISGLEVCAQRTLQTQVRIGYPKNITGLMESAKETSYSTTVGLLHYGKLSHWNNRDDEEKRTSVKNWFRKIHKWIKQEF</sequence>
<dbReference type="NCBIfam" id="NF007009">
    <property type="entry name" value="PRK09472.1"/>
    <property type="match status" value="1"/>
</dbReference>
<evidence type="ECO:0000256" key="4">
    <source>
        <dbReference type="ARBA" id="ARBA00023136"/>
    </source>
</evidence>
<dbReference type="CDD" id="cd24048">
    <property type="entry name" value="ASKHA_NBD_FtsA"/>
    <property type="match status" value="1"/>
</dbReference>
<dbReference type="PIRSF" id="PIRSF003101">
    <property type="entry name" value="FtsA"/>
    <property type="match status" value="1"/>
</dbReference>
<keyword evidence="1 6" id="KW-1003">Cell membrane</keyword>
<dbReference type="GO" id="GO:0032153">
    <property type="term" value="C:cell division site"/>
    <property type="evidence" value="ECO:0007669"/>
    <property type="project" value="UniProtKB-UniRule"/>
</dbReference>
<name>A0A803FTT6_9GAMM</name>
<keyword evidence="2" id="KW-0997">Cell inner membrane</keyword>
<dbReference type="OrthoDB" id="9810567at2"/>
<organism evidence="9 10">
    <name type="scientific">Candidatus Erwinia haradaeae</name>
    <dbReference type="NCBI Taxonomy" id="1922217"/>
    <lineage>
        <taxon>Bacteria</taxon>
        <taxon>Pseudomonadati</taxon>
        <taxon>Pseudomonadota</taxon>
        <taxon>Gammaproteobacteria</taxon>
        <taxon>Enterobacterales</taxon>
        <taxon>Erwiniaceae</taxon>
        <taxon>Erwinia</taxon>
    </lineage>
</organism>
<comment type="subcellular location">
    <subcellularLocation>
        <location evidence="6">Cell membrane</location>
        <topology evidence="6">Peripheral membrane protein</topology>
        <orientation evidence="6">Cytoplasmic side</orientation>
    </subcellularLocation>
    <text evidence="6">Localizes to the Z ring in an FtsZ-dependent manner. Targeted to the membrane through a conserved C-terminal amphipathic helix.</text>
</comment>
<evidence type="ECO:0000313" key="9">
    <source>
        <dbReference type="EMBL" id="VFP88217.1"/>
    </source>
</evidence>
<dbReference type="PANTHER" id="PTHR32432">
    <property type="entry name" value="CELL DIVISION PROTEIN FTSA-RELATED"/>
    <property type="match status" value="1"/>
</dbReference>
<dbReference type="InterPro" id="IPR043129">
    <property type="entry name" value="ATPase_NBD"/>
</dbReference>
<comment type="function">
    <text evidence="6 7">Cell division protein that is involved in the assembly of the Z ring. May serve as a membrane anchor for the Z ring.</text>
</comment>
<accession>A0A803FTT6</accession>
<dbReference type="HAMAP" id="MF_02033">
    <property type="entry name" value="FtsA"/>
    <property type="match status" value="1"/>
</dbReference>
<gene>
    <name evidence="6 9" type="primary">ftsA</name>
    <name evidence="9" type="ORF">ERCIPICE3303_384</name>
</gene>
<protein>
    <recommendedName>
        <fullName evidence="6 7">Cell division protein FtsA</fullName>
    </recommendedName>
</protein>
<keyword evidence="3 6" id="KW-0132">Cell division</keyword>
<dbReference type="InterPro" id="IPR020823">
    <property type="entry name" value="Cell_div_FtsA"/>
</dbReference>
<dbReference type="InterPro" id="IPR003494">
    <property type="entry name" value="SHS2_FtsA"/>
</dbReference>
<keyword evidence="4 6" id="KW-0472">Membrane</keyword>
<evidence type="ECO:0000256" key="6">
    <source>
        <dbReference type="HAMAP-Rule" id="MF_02033"/>
    </source>
</evidence>
<dbReference type="Pfam" id="PF02491">
    <property type="entry name" value="SHS2_FTSA"/>
    <property type="match status" value="1"/>
</dbReference>
<dbReference type="Proteomes" id="UP000294289">
    <property type="component" value="Chromosome"/>
</dbReference>
<comment type="subunit">
    <text evidence="6">Self-interacts. Interacts with FtsZ.</text>
</comment>
<dbReference type="Gene3D" id="3.30.1490.110">
    <property type="match status" value="1"/>
</dbReference>
<dbReference type="FunFam" id="3.30.1490.110:FF:000001">
    <property type="entry name" value="Cell division protein FtsA"/>
    <property type="match status" value="1"/>
</dbReference>
<dbReference type="EMBL" id="LR217737">
    <property type="protein sequence ID" value="VFP88217.1"/>
    <property type="molecule type" value="Genomic_DNA"/>
</dbReference>
<evidence type="ECO:0000256" key="3">
    <source>
        <dbReference type="ARBA" id="ARBA00022618"/>
    </source>
</evidence>
<evidence type="ECO:0000256" key="2">
    <source>
        <dbReference type="ARBA" id="ARBA00022519"/>
    </source>
</evidence>
<dbReference type="InterPro" id="IPR050696">
    <property type="entry name" value="FtsA/MreB"/>
</dbReference>
<dbReference type="GO" id="GO:0009898">
    <property type="term" value="C:cytoplasmic side of plasma membrane"/>
    <property type="evidence" value="ECO:0007669"/>
    <property type="project" value="UniProtKB-UniRule"/>
</dbReference>
<dbReference type="GO" id="GO:0043093">
    <property type="term" value="P:FtsZ-dependent cytokinesis"/>
    <property type="evidence" value="ECO:0007669"/>
    <property type="project" value="UniProtKB-UniRule"/>
</dbReference>
<evidence type="ECO:0000259" key="8">
    <source>
        <dbReference type="SMART" id="SM00842"/>
    </source>
</evidence>
<dbReference type="SUPFAM" id="SSF53067">
    <property type="entry name" value="Actin-like ATPase domain"/>
    <property type="match status" value="2"/>
</dbReference>
<dbReference type="NCBIfam" id="TIGR01174">
    <property type="entry name" value="ftsA"/>
    <property type="match status" value="1"/>
</dbReference>
<evidence type="ECO:0000313" key="10">
    <source>
        <dbReference type="Proteomes" id="UP000294289"/>
    </source>
</evidence>
<dbReference type="Gene3D" id="3.30.420.40">
    <property type="match status" value="1"/>
</dbReference>
<evidence type="ECO:0000256" key="7">
    <source>
        <dbReference type="PIRNR" id="PIRNR003101"/>
    </source>
</evidence>
<dbReference type="RefSeq" id="WP_157991036.1">
    <property type="nucleotide sequence ID" value="NZ_LR217737.1"/>
</dbReference>
<reference evidence="9 10" key="1">
    <citation type="submission" date="2019-02" db="EMBL/GenBank/DDBJ databases">
        <authorList>
            <person name="Manzano-Marin A."/>
            <person name="Manzano-Marin A."/>
        </authorList>
    </citation>
    <scope>NUCLEOTIDE SEQUENCE [LARGE SCALE GENOMIC DNA]</scope>
    <source>
        <strain evidence="9 10">ErCipiceae</strain>
    </source>
</reference>
<proteinExistence type="inferred from homology"/>
<dbReference type="PANTHER" id="PTHR32432:SF4">
    <property type="entry name" value="CELL DIVISION PROTEIN FTSA"/>
    <property type="match status" value="1"/>
</dbReference>
<dbReference type="Pfam" id="PF14450">
    <property type="entry name" value="FtsA"/>
    <property type="match status" value="1"/>
</dbReference>
<comment type="similarity">
    <text evidence="6 7">Belongs to the FtsA/MreB family.</text>
</comment>
<dbReference type="FunFam" id="3.30.420.40:FF:000030">
    <property type="entry name" value="Cell division protein FtsA"/>
    <property type="match status" value="1"/>
</dbReference>
<evidence type="ECO:0000256" key="5">
    <source>
        <dbReference type="ARBA" id="ARBA00023306"/>
    </source>
</evidence>
<keyword evidence="5 6" id="KW-0131">Cell cycle</keyword>
<dbReference type="SMART" id="SM00842">
    <property type="entry name" value="FtsA"/>
    <property type="match status" value="1"/>
</dbReference>
<evidence type="ECO:0000256" key="1">
    <source>
        <dbReference type="ARBA" id="ARBA00022475"/>
    </source>
</evidence>
<feature type="domain" description="SHS2" evidence="8">
    <location>
        <begin position="10"/>
        <end position="196"/>
    </location>
</feature>